<sequence length="218" mass="23296">MSIEIVSKVLSIILLNLVLSGDNAVVIALATRKLPASAQNKAIVIGTAGAIVLRILLMLIAVELLLVPYVKIVGAGLLFYIAYDLLKSNGEEADVKSETTLPSAVRTIIIADLVMSLDNVLAIAGVADGHFGLAVLGLIISIPIVIFGSQVILKLMDRFPWLIWIGALLIAYTAGSMLVEDTFIHHLLRGVSNGHLVSLASCVLLIGMYVLFNRKKSE</sequence>
<dbReference type="OrthoDB" id="5295733at2"/>
<evidence type="ECO:0000256" key="4">
    <source>
        <dbReference type="ARBA" id="ARBA00022989"/>
    </source>
</evidence>
<accession>R2XQK5</accession>
<feature type="transmembrane region" description="Helical" evidence="6">
    <location>
        <begin position="107"/>
        <end position="127"/>
    </location>
</feature>
<evidence type="ECO:0000256" key="1">
    <source>
        <dbReference type="ARBA" id="ARBA00004141"/>
    </source>
</evidence>
<dbReference type="PANTHER" id="PTHR30238">
    <property type="entry name" value="MEMBRANE BOUND PREDICTED REDOX MODULATOR"/>
    <property type="match status" value="1"/>
</dbReference>
<evidence type="ECO:0000313" key="10">
    <source>
        <dbReference type="Proteomes" id="UP000014160"/>
    </source>
</evidence>
<gene>
    <name evidence="8" type="ORF">I592_02594</name>
    <name evidence="7" type="ORF">UKC_01373</name>
</gene>
<dbReference type="Proteomes" id="UP000013750">
    <property type="component" value="Unassembled WGS sequence"/>
</dbReference>
<reference evidence="8 10" key="2">
    <citation type="submission" date="2013-03" db="EMBL/GenBank/DDBJ databases">
        <title>The Genome Sequence of Enterococcus gilvus ATCC BAA-350 (PacBio/Illumina hybrid assembly).</title>
        <authorList>
            <consortium name="The Broad Institute Genomics Platform"/>
            <consortium name="The Broad Institute Genome Sequencing Center for Infectious Disease"/>
            <person name="Earl A."/>
            <person name="Russ C."/>
            <person name="Gilmore M."/>
            <person name="Surin D."/>
            <person name="Walker B."/>
            <person name="Young S."/>
            <person name="Zeng Q."/>
            <person name="Gargeya S."/>
            <person name="Fitzgerald M."/>
            <person name="Haas B."/>
            <person name="Abouelleil A."/>
            <person name="Allen A.W."/>
            <person name="Alvarado L."/>
            <person name="Arachchi H.M."/>
            <person name="Berlin A.M."/>
            <person name="Chapman S.B."/>
            <person name="Gainer-Dewar J."/>
            <person name="Goldberg J."/>
            <person name="Griggs A."/>
            <person name="Gujja S."/>
            <person name="Hansen M."/>
            <person name="Howarth C."/>
            <person name="Imamovic A."/>
            <person name="Ireland A."/>
            <person name="Larimer J."/>
            <person name="McCowan C."/>
            <person name="Murphy C."/>
            <person name="Pearson M."/>
            <person name="Poon T.W."/>
            <person name="Priest M."/>
            <person name="Roberts A."/>
            <person name="Saif S."/>
            <person name="Shea T."/>
            <person name="Sisk P."/>
            <person name="Sykes S."/>
            <person name="Wortman J."/>
            <person name="Nusbaum C."/>
            <person name="Birren B."/>
        </authorList>
    </citation>
    <scope>NUCLEOTIDE SEQUENCE [LARGE SCALE GENOMIC DNA]</scope>
    <source>
        <strain evidence="8 10">ATCC BAA-350</strain>
    </source>
</reference>
<dbReference type="InterPro" id="IPR005496">
    <property type="entry name" value="Integral_membrane_TerC"/>
</dbReference>
<dbReference type="EMBL" id="ASWH01000001">
    <property type="protein sequence ID" value="EOW83267.1"/>
    <property type="molecule type" value="Genomic_DNA"/>
</dbReference>
<keyword evidence="5 6" id="KW-0472">Membrane</keyword>
<comment type="subcellular location">
    <subcellularLocation>
        <location evidence="1">Membrane</location>
        <topology evidence="1">Multi-pass membrane protein</topology>
    </subcellularLocation>
</comment>
<dbReference type="Pfam" id="PF03741">
    <property type="entry name" value="TerC"/>
    <property type="match status" value="1"/>
</dbReference>
<protein>
    <submittedName>
        <fullName evidence="7">YjbE family integral membrane protein</fullName>
    </submittedName>
</protein>
<evidence type="ECO:0000256" key="2">
    <source>
        <dbReference type="ARBA" id="ARBA00007511"/>
    </source>
</evidence>
<proteinExistence type="inferred from homology"/>
<evidence type="ECO:0000256" key="6">
    <source>
        <dbReference type="SAM" id="Phobius"/>
    </source>
</evidence>
<keyword evidence="3 6" id="KW-0812">Transmembrane</keyword>
<keyword evidence="4 6" id="KW-1133">Transmembrane helix</keyword>
<feature type="transmembrane region" description="Helical" evidence="6">
    <location>
        <begin position="133"/>
        <end position="152"/>
    </location>
</feature>
<comment type="similarity">
    <text evidence="2">Belongs to the TerC family.</text>
</comment>
<dbReference type="NCBIfam" id="TIGR03717">
    <property type="entry name" value="R_switched_YjbE"/>
    <property type="match status" value="1"/>
</dbReference>
<evidence type="ECO:0000313" key="9">
    <source>
        <dbReference type="Proteomes" id="UP000013750"/>
    </source>
</evidence>
<reference evidence="7 9" key="1">
    <citation type="submission" date="2013-02" db="EMBL/GenBank/DDBJ databases">
        <title>The Genome Sequence of Enterococcus gilvus ATCC BAA-350.</title>
        <authorList>
            <consortium name="The Broad Institute Genome Sequencing Platform"/>
            <consortium name="The Broad Institute Genome Sequencing Center for Infectious Disease"/>
            <person name="Earl A.M."/>
            <person name="Gilmore M.S."/>
            <person name="Lebreton F."/>
            <person name="Walker B."/>
            <person name="Young S.K."/>
            <person name="Zeng Q."/>
            <person name="Gargeya S."/>
            <person name="Fitzgerald M."/>
            <person name="Haas B."/>
            <person name="Abouelleil A."/>
            <person name="Alvarado L."/>
            <person name="Arachchi H.M."/>
            <person name="Berlin A.M."/>
            <person name="Chapman S.B."/>
            <person name="Dewar J."/>
            <person name="Goldberg J."/>
            <person name="Griggs A."/>
            <person name="Gujja S."/>
            <person name="Hansen M."/>
            <person name="Howarth C."/>
            <person name="Imamovic A."/>
            <person name="Larimer J."/>
            <person name="McCowan C."/>
            <person name="Murphy C."/>
            <person name="Neiman D."/>
            <person name="Pearson M."/>
            <person name="Priest M."/>
            <person name="Roberts A."/>
            <person name="Saif S."/>
            <person name="Shea T."/>
            <person name="Sisk P."/>
            <person name="Sykes S."/>
            <person name="Wortman J."/>
            <person name="Nusbaum C."/>
            <person name="Birren B."/>
        </authorList>
    </citation>
    <scope>NUCLEOTIDE SEQUENCE [LARGE SCALE GENOMIC DNA]</scope>
    <source>
        <strain evidence="7 9">ATCC BAA-350</strain>
    </source>
</reference>
<keyword evidence="10" id="KW-1185">Reference proteome</keyword>
<evidence type="ECO:0000256" key="5">
    <source>
        <dbReference type="ARBA" id="ARBA00023136"/>
    </source>
</evidence>
<dbReference type="RefSeq" id="WP_010779792.1">
    <property type="nucleotide sequence ID" value="NZ_ASWH01000001.1"/>
</dbReference>
<dbReference type="PANTHER" id="PTHR30238:SF4">
    <property type="entry name" value="SLL1022 PROTEIN"/>
    <property type="match status" value="1"/>
</dbReference>
<dbReference type="AlphaFoldDB" id="R2XQK5"/>
<name>R2XQK5_9ENTE</name>
<comment type="caution">
    <text evidence="7">The sequence shown here is derived from an EMBL/GenBank/DDBJ whole genome shotgun (WGS) entry which is preliminary data.</text>
</comment>
<feature type="transmembrane region" description="Helical" evidence="6">
    <location>
        <begin position="42"/>
        <end position="62"/>
    </location>
</feature>
<feature type="transmembrane region" description="Helical" evidence="6">
    <location>
        <begin position="68"/>
        <end position="86"/>
    </location>
</feature>
<dbReference type="Proteomes" id="UP000014160">
    <property type="component" value="Unassembled WGS sequence"/>
</dbReference>
<dbReference type="HOGENOM" id="CLU_070543_0_1_9"/>
<feature type="transmembrane region" description="Helical" evidence="6">
    <location>
        <begin position="191"/>
        <end position="212"/>
    </location>
</feature>
<feature type="transmembrane region" description="Helical" evidence="6">
    <location>
        <begin position="12"/>
        <end position="30"/>
    </location>
</feature>
<dbReference type="EMBL" id="AJDQ01000006">
    <property type="protein sequence ID" value="EOI57159.1"/>
    <property type="molecule type" value="Genomic_DNA"/>
</dbReference>
<dbReference type="InterPro" id="IPR022301">
    <property type="entry name" value="Integral_membrane_YjbE"/>
</dbReference>
<dbReference type="eggNOG" id="COG0861">
    <property type="taxonomic scope" value="Bacteria"/>
</dbReference>
<evidence type="ECO:0000313" key="8">
    <source>
        <dbReference type="EMBL" id="EOW83267.1"/>
    </source>
</evidence>
<dbReference type="GO" id="GO:0016020">
    <property type="term" value="C:membrane"/>
    <property type="evidence" value="ECO:0007669"/>
    <property type="project" value="UniProtKB-SubCell"/>
</dbReference>
<evidence type="ECO:0000256" key="3">
    <source>
        <dbReference type="ARBA" id="ARBA00022692"/>
    </source>
</evidence>
<feature type="transmembrane region" description="Helical" evidence="6">
    <location>
        <begin position="159"/>
        <end position="179"/>
    </location>
</feature>
<evidence type="ECO:0000313" key="7">
    <source>
        <dbReference type="EMBL" id="EOI57159.1"/>
    </source>
</evidence>
<dbReference type="PATRIC" id="fig|1158614.3.peg.1385"/>
<organism evidence="7 9">
    <name type="scientific">Enterococcus gilvus ATCC BAA-350</name>
    <dbReference type="NCBI Taxonomy" id="1158614"/>
    <lineage>
        <taxon>Bacteria</taxon>
        <taxon>Bacillati</taxon>
        <taxon>Bacillota</taxon>
        <taxon>Bacilli</taxon>
        <taxon>Lactobacillales</taxon>
        <taxon>Enterococcaceae</taxon>
        <taxon>Enterococcus</taxon>
    </lineage>
</organism>